<dbReference type="CDD" id="cd02440">
    <property type="entry name" value="AdoMet_MTases"/>
    <property type="match status" value="1"/>
</dbReference>
<evidence type="ECO:0000256" key="2">
    <source>
        <dbReference type="ARBA" id="ARBA00022679"/>
    </source>
</evidence>
<keyword evidence="1" id="KW-0489">Methyltransferase</keyword>
<evidence type="ECO:0000256" key="3">
    <source>
        <dbReference type="ARBA" id="ARBA00022691"/>
    </source>
</evidence>
<protein>
    <recommendedName>
        <fullName evidence="6">Class I SAM-dependent methyltransferase</fullName>
    </recommendedName>
</protein>
<dbReference type="RefSeq" id="WP_345533974.1">
    <property type="nucleotide sequence ID" value="NZ_BAABLD010000015.1"/>
</dbReference>
<dbReference type="SUPFAM" id="SSF53335">
    <property type="entry name" value="S-adenosyl-L-methionine-dependent methyltransferases"/>
    <property type="match status" value="1"/>
</dbReference>
<keyword evidence="3" id="KW-0949">S-adenosyl-L-methionine</keyword>
<evidence type="ECO:0008006" key="6">
    <source>
        <dbReference type="Google" id="ProtNLM"/>
    </source>
</evidence>
<evidence type="ECO:0000256" key="1">
    <source>
        <dbReference type="ARBA" id="ARBA00022603"/>
    </source>
</evidence>
<evidence type="ECO:0000313" key="4">
    <source>
        <dbReference type="EMBL" id="GAA5169324.1"/>
    </source>
</evidence>
<keyword evidence="2" id="KW-0808">Transferase</keyword>
<dbReference type="EMBL" id="BAABLD010000015">
    <property type="protein sequence ID" value="GAA5169324.1"/>
    <property type="molecule type" value="Genomic_DNA"/>
</dbReference>
<dbReference type="Gene3D" id="3.40.50.150">
    <property type="entry name" value="Vaccinia Virus protein VP39"/>
    <property type="match status" value="1"/>
</dbReference>
<proteinExistence type="predicted"/>
<dbReference type="Proteomes" id="UP001500547">
    <property type="component" value="Unassembled WGS sequence"/>
</dbReference>
<dbReference type="PANTHER" id="PTHR13610">
    <property type="entry name" value="METHYLTRANSFERASE DOMAIN-CONTAINING PROTEIN"/>
    <property type="match status" value="1"/>
</dbReference>
<dbReference type="PANTHER" id="PTHR13610:SF9">
    <property type="entry name" value="FI06469P"/>
    <property type="match status" value="1"/>
</dbReference>
<organism evidence="4 5">
    <name type="scientific">Viridibacterium curvum</name>
    <dbReference type="NCBI Taxonomy" id="1101404"/>
    <lineage>
        <taxon>Bacteria</taxon>
        <taxon>Pseudomonadati</taxon>
        <taxon>Pseudomonadota</taxon>
        <taxon>Betaproteobacteria</taxon>
        <taxon>Rhodocyclales</taxon>
        <taxon>Rhodocyclaceae</taxon>
        <taxon>Viridibacterium</taxon>
    </lineage>
</organism>
<dbReference type="InterPro" id="IPR029063">
    <property type="entry name" value="SAM-dependent_MTases_sf"/>
</dbReference>
<comment type="caution">
    <text evidence="4">The sequence shown here is derived from an EMBL/GenBank/DDBJ whole genome shotgun (WGS) entry which is preliminary data.</text>
</comment>
<reference evidence="5" key="1">
    <citation type="journal article" date="2019" name="Int. J. Syst. Evol. Microbiol.">
        <title>The Global Catalogue of Microorganisms (GCM) 10K type strain sequencing project: providing services to taxonomists for standard genome sequencing and annotation.</title>
        <authorList>
            <consortium name="The Broad Institute Genomics Platform"/>
            <consortium name="The Broad Institute Genome Sequencing Center for Infectious Disease"/>
            <person name="Wu L."/>
            <person name="Ma J."/>
        </authorList>
    </citation>
    <scope>NUCLEOTIDE SEQUENCE [LARGE SCALE GENOMIC DNA]</scope>
    <source>
        <strain evidence="5">JCM 18715</strain>
    </source>
</reference>
<dbReference type="InterPro" id="IPR026170">
    <property type="entry name" value="FAM173A/B"/>
</dbReference>
<gene>
    <name evidence="4" type="ORF">GCM10025770_30610</name>
</gene>
<sequence>MPLLKALLAQLGSLALLWAIGRSGILAGLSPLALSISQGFIAATLSAGLGAPRWWSGIHLAFLPGIVLAMQSKLPPWVYLTAFVLLAATYWTSFRTQVPLFLSNRITVHRLAAFLPDTPTRFLDVGSGTGSMVRRLARLRPDWQIDGIENAPAPFFLSKLLARAQVNAALLRGDFWRYSLEPYDVVYAFLSPVPMPALWAKAAREMAPGSLLISNSFEIPGMEPERVIHIDDPRRTQLYCYRIGSGQAKQRKAAGSGGKSRLG</sequence>
<accession>A0ABP9QXZ4</accession>
<evidence type="ECO:0000313" key="5">
    <source>
        <dbReference type="Proteomes" id="UP001500547"/>
    </source>
</evidence>
<name>A0ABP9QXZ4_9RHOO</name>
<keyword evidence="5" id="KW-1185">Reference proteome</keyword>